<dbReference type="AlphaFoldDB" id="A0A4U1CIV0"/>
<dbReference type="GO" id="GO:0016787">
    <property type="term" value="F:hydrolase activity"/>
    <property type="evidence" value="ECO:0007669"/>
    <property type="project" value="InterPro"/>
</dbReference>
<reference evidence="3 4" key="1">
    <citation type="submission" date="2019-04" db="EMBL/GenBank/DDBJ databases">
        <title>Pedobacter sp. RP-3-15 sp. nov., isolated from Arctic soil.</title>
        <authorList>
            <person name="Dahal R.H."/>
            <person name="Kim D.-U."/>
        </authorList>
    </citation>
    <scope>NUCLEOTIDE SEQUENCE [LARGE SCALE GENOMIC DNA]</scope>
    <source>
        <strain evidence="3 4">RP-3-15</strain>
    </source>
</reference>
<evidence type="ECO:0000313" key="4">
    <source>
        <dbReference type="Proteomes" id="UP000307244"/>
    </source>
</evidence>
<organism evidence="3 4">
    <name type="scientific">Pedobacter frigoris</name>
    <dbReference type="NCBI Taxonomy" id="2571272"/>
    <lineage>
        <taxon>Bacteria</taxon>
        <taxon>Pseudomonadati</taxon>
        <taxon>Bacteroidota</taxon>
        <taxon>Sphingobacteriia</taxon>
        <taxon>Sphingobacteriales</taxon>
        <taxon>Sphingobacteriaceae</taxon>
        <taxon>Pedobacter</taxon>
    </lineage>
</organism>
<gene>
    <name evidence="3" type="ORF">FA047_11650</name>
</gene>
<evidence type="ECO:0000313" key="3">
    <source>
        <dbReference type="EMBL" id="TKC05986.1"/>
    </source>
</evidence>
<feature type="chain" id="PRO_5020428622" evidence="1">
    <location>
        <begin position="23"/>
        <end position="233"/>
    </location>
</feature>
<dbReference type="Pfam" id="PF06439">
    <property type="entry name" value="3keto-disac_hyd"/>
    <property type="match status" value="1"/>
</dbReference>
<evidence type="ECO:0000256" key="1">
    <source>
        <dbReference type="SAM" id="SignalP"/>
    </source>
</evidence>
<keyword evidence="1" id="KW-0732">Signal</keyword>
<protein>
    <submittedName>
        <fullName evidence="3">DUF1080 domain-containing protein</fullName>
    </submittedName>
</protein>
<accession>A0A4U1CIV0</accession>
<dbReference type="RefSeq" id="WP_136836248.1">
    <property type="nucleotide sequence ID" value="NZ_SWBQ01000003.1"/>
</dbReference>
<dbReference type="InterPro" id="IPR010496">
    <property type="entry name" value="AL/BT2_dom"/>
</dbReference>
<feature type="domain" description="3-keto-alpha-glucoside-1,2-lyase/3-keto-2-hydroxy-glucal hydratase" evidence="2">
    <location>
        <begin position="24"/>
        <end position="222"/>
    </location>
</feature>
<dbReference type="OrthoDB" id="259356at2"/>
<dbReference type="Proteomes" id="UP000307244">
    <property type="component" value="Unassembled WGS sequence"/>
</dbReference>
<dbReference type="Gene3D" id="2.60.120.560">
    <property type="entry name" value="Exo-inulinase, domain 1"/>
    <property type="match status" value="1"/>
</dbReference>
<comment type="caution">
    <text evidence="3">The sequence shown here is derived from an EMBL/GenBank/DDBJ whole genome shotgun (WGS) entry which is preliminary data.</text>
</comment>
<name>A0A4U1CIV0_9SPHI</name>
<evidence type="ECO:0000259" key="2">
    <source>
        <dbReference type="Pfam" id="PF06439"/>
    </source>
</evidence>
<dbReference type="EMBL" id="SWBQ01000003">
    <property type="protein sequence ID" value="TKC05986.1"/>
    <property type="molecule type" value="Genomic_DNA"/>
</dbReference>
<feature type="signal peptide" evidence="1">
    <location>
        <begin position="1"/>
        <end position="22"/>
    </location>
</feature>
<proteinExistence type="predicted"/>
<sequence length="233" mass="26175">MKLLYTSAIAITLFFNAATSIAQSKSLFNGKDLKGWHADVPEMDKNPNARNPFIVRNGLLVSLGTPGGHLITDAVYKNYRIEVQYRFAAKPGNCGVLVHASRSRALYDMFPQSVEVQMQHTMAGDFWCIEEDITVTDMETRRGPKENWGINGNKLRRIKRLSKDVEKPVGEWNKMVIECVGDQVKVWVNDVFTNHGTNCTAQSGNIALQAEGSEVEFRKVELTPIRKLSKDSK</sequence>
<keyword evidence="4" id="KW-1185">Reference proteome</keyword>